<keyword evidence="2" id="KW-0472">Membrane</keyword>
<dbReference type="AlphaFoldDB" id="A0A848F6U7"/>
<feature type="transmembrane region" description="Helical" evidence="2">
    <location>
        <begin position="30"/>
        <end position="49"/>
    </location>
</feature>
<feature type="transmembrane region" description="Helical" evidence="2">
    <location>
        <begin position="253"/>
        <end position="269"/>
    </location>
</feature>
<proteinExistence type="predicted"/>
<dbReference type="EMBL" id="JABBFW010000005">
    <property type="protein sequence ID" value="NML15082.1"/>
    <property type="molecule type" value="Genomic_DNA"/>
</dbReference>
<evidence type="ECO:0000313" key="3">
    <source>
        <dbReference type="EMBL" id="NML15082.1"/>
    </source>
</evidence>
<feature type="transmembrane region" description="Helical" evidence="2">
    <location>
        <begin position="402"/>
        <end position="419"/>
    </location>
</feature>
<name>A0A848F6U7_9BURK</name>
<feature type="transmembrane region" description="Helical" evidence="2">
    <location>
        <begin position="150"/>
        <end position="177"/>
    </location>
</feature>
<keyword evidence="4" id="KW-1185">Reference proteome</keyword>
<feature type="transmembrane region" description="Helical" evidence="2">
    <location>
        <begin position="276"/>
        <end position="298"/>
    </location>
</feature>
<feature type="transmembrane region" description="Helical" evidence="2">
    <location>
        <begin position="367"/>
        <end position="390"/>
    </location>
</feature>
<feature type="transmembrane region" description="Helical" evidence="2">
    <location>
        <begin position="55"/>
        <end position="75"/>
    </location>
</feature>
<feature type="transmembrane region" description="Helical" evidence="2">
    <location>
        <begin position="87"/>
        <end position="107"/>
    </location>
</feature>
<dbReference type="Proteomes" id="UP000574067">
    <property type="component" value="Unassembled WGS sequence"/>
</dbReference>
<keyword evidence="2" id="KW-1133">Transmembrane helix</keyword>
<evidence type="ECO:0000256" key="1">
    <source>
        <dbReference type="SAM" id="MobiDB-lite"/>
    </source>
</evidence>
<feature type="transmembrane region" description="Helical" evidence="2">
    <location>
        <begin position="113"/>
        <end position="130"/>
    </location>
</feature>
<comment type="caution">
    <text evidence="3">The sequence shown here is derived from an EMBL/GenBank/DDBJ whole genome shotgun (WGS) entry which is preliminary data.</text>
</comment>
<keyword evidence="2" id="KW-0812">Transmembrane</keyword>
<dbReference type="RefSeq" id="WP_169159997.1">
    <property type="nucleotide sequence ID" value="NZ_JABBFW010000005.1"/>
</dbReference>
<feature type="transmembrane region" description="Helical" evidence="2">
    <location>
        <begin position="425"/>
        <end position="444"/>
    </location>
</feature>
<evidence type="ECO:0000313" key="4">
    <source>
        <dbReference type="Proteomes" id="UP000574067"/>
    </source>
</evidence>
<feature type="transmembrane region" description="Helical" evidence="2">
    <location>
        <begin position="227"/>
        <end position="247"/>
    </location>
</feature>
<accession>A0A848F6U7</accession>
<protein>
    <submittedName>
        <fullName evidence="3">Uncharacterized protein</fullName>
    </submittedName>
</protein>
<feature type="transmembrane region" description="Helical" evidence="2">
    <location>
        <begin position="197"/>
        <end position="220"/>
    </location>
</feature>
<organism evidence="3 4">
    <name type="scientific">Azohydromonas caseinilytica</name>
    <dbReference type="NCBI Taxonomy" id="2728836"/>
    <lineage>
        <taxon>Bacteria</taxon>
        <taxon>Pseudomonadati</taxon>
        <taxon>Pseudomonadota</taxon>
        <taxon>Betaproteobacteria</taxon>
        <taxon>Burkholderiales</taxon>
        <taxon>Sphaerotilaceae</taxon>
        <taxon>Azohydromonas</taxon>
    </lineage>
</organism>
<reference evidence="3 4" key="1">
    <citation type="submission" date="2020-04" db="EMBL/GenBank/DDBJ databases">
        <title>Azohydromonas sp. isolated from soil.</title>
        <authorList>
            <person name="Dahal R.H."/>
        </authorList>
    </citation>
    <scope>NUCLEOTIDE SEQUENCE [LARGE SCALE GENOMIC DNA]</scope>
    <source>
        <strain evidence="3 4">G-1-1-14</strain>
    </source>
</reference>
<evidence type="ECO:0000256" key="2">
    <source>
        <dbReference type="SAM" id="Phobius"/>
    </source>
</evidence>
<sequence length="460" mass="50537">MNLSAQSTAAGLPMPGRRGKQGLDRPRPGLLRRLALLVLTFFCVLPMQFQVGSRGMGLAILILGLLSIGFFLERLHNDRLGKYEGQIIALLLILTTVFLLGAVRVGVKDTAMLVQSIYGIVMLCGFMSLAQQYARAYGDCFVDAALKHILLIGVLHAILQAIILLSAPVSQAIYSVIFLSEEAKIHISQGYRSPGLFSLGAAILGTFNALVLVAGVLTLLRPENRPSWVSVIVVALAVLIQIAGIAISGRTGFVVVMLFGAALAARGLLDRRYPLVGLNVFKVILVLQLLLLGSLAFIDVESIEANLQWSFEFIFSLIEGRGLETQSTSMLFEEMFFLPDTAWELLIGTGNFGRSADLPYIDSDPGYILMIFGGGLFGTLLAMSFFALIFWQSFCLRCHHRAVAFFIQFSVVAIFILNLKDFYFLQNSGVTQILLFSHALLLTARHRHARQAARQRLQDH</sequence>
<gene>
    <name evidence="3" type="ORF">HHL10_08840</name>
</gene>
<feature type="region of interest" description="Disordered" evidence="1">
    <location>
        <begin position="1"/>
        <end position="25"/>
    </location>
</feature>